<reference evidence="2 3" key="1">
    <citation type="submission" date="2015-08" db="EMBL/GenBank/DDBJ databases">
        <title>Emmonsia species relationships and genome sequence.</title>
        <authorList>
            <person name="Cuomo C.A."/>
            <person name="Schwartz I.S."/>
            <person name="Kenyon C."/>
            <person name="De Hoog G.S."/>
            <person name="Govender N.P."/>
            <person name="Botha A."/>
            <person name="Moreno L."/>
            <person name="De Vries M."/>
            <person name="Munoz J.F."/>
            <person name="Stielow J.B."/>
        </authorList>
    </citation>
    <scope>NUCLEOTIDE SEQUENCE [LARGE SCALE GENOMIC DNA]</scope>
    <source>
        <strain evidence="2 3">EI222</strain>
    </source>
</reference>
<feature type="region of interest" description="Disordered" evidence="1">
    <location>
        <begin position="244"/>
        <end position="281"/>
    </location>
</feature>
<dbReference type="Proteomes" id="UP000242791">
    <property type="component" value="Unassembled WGS sequence"/>
</dbReference>
<comment type="caution">
    <text evidence="2">The sequence shown here is derived from an EMBL/GenBank/DDBJ whole genome shotgun (WGS) entry which is preliminary data.</text>
</comment>
<feature type="region of interest" description="Disordered" evidence="1">
    <location>
        <begin position="193"/>
        <end position="231"/>
    </location>
</feature>
<name>A0A1J9QR58_9EURO</name>
<feature type="compositionally biased region" description="Basic and acidic residues" evidence="1">
    <location>
        <begin position="244"/>
        <end position="257"/>
    </location>
</feature>
<keyword evidence="3" id="KW-1185">Reference proteome</keyword>
<evidence type="ECO:0000256" key="1">
    <source>
        <dbReference type="SAM" id="MobiDB-lite"/>
    </source>
</evidence>
<protein>
    <submittedName>
        <fullName evidence="2">Uncharacterized protein</fullName>
    </submittedName>
</protein>
<evidence type="ECO:0000313" key="3">
    <source>
        <dbReference type="Proteomes" id="UP000242791"/>
    </source>
</evidence>
<organism evidence="2 3">
    <name type="scientific">Blastomyces percursus</name>
    <dbReference type="NCBI Taxonomy" id="1658174"/>
    <lineage>
        <taxon>Eukaryota</taxon>
        <taxon>Fungi</taxon>
        <taxon>Dikarya</taxon>
        <taxon>Ascomycota</taxon>
        <taxon>Pezizomycotina</taxon>
        <taxon>Eurotiomycetes</taxon>
        <taxon>Eurotiomycetidae</taxon>
        <taxon>Onygenales</taxon>
        <taxon>Ajellomycetaceae</taxon>
        <taxon>Blastomyces</taxon>
    </lineage>
</organism>
<dbReference type="OrthoDB" id="4189594at2759"/>
<sequence length="460" mass="53247">MGFIRTTKRPFWQLFDTAWKEAVTSSNIEAAFATTGLHPFDPERVLKKLQIRPCTPPDTIYQPRTPTSIVGLRKLVKRIKQQQHQISRENLALDKEILLIESRQFQKALNQERRRRKRGRAMGLLDPSNPSLAQFFSPAKVQSIRENLAASEAAKKDEQARKEDAKLQRTILKEQKEADIIQQRMEREAARQVTKQQKEMDKAARAAQRQIDKELRDEKKAQEQKEKEERAAVRLQSRLNKKMIEESKNHLPNRESRPSISQRVAKSRFQSPARVPTDPPPEGYDDIVISTNLMAACSLNLPPPKISRSGRVIKPTKHLQDYLYIFISPSITASALSQVSTSGGPRRINDRERVELACCAIGLCGLYMNPKTRREFKLRLQEFCRDEPNLSIQNPERVLYRMEKNQRFLNQQNEKTSGTAWSETDLAQALDEWIEIVDGFRQEREQRQAEEEHTERSSNQ</sequence>
<dbReference type="VEuPathDB" id="FungiDB:ACJ73_08698"/>
<dbReference type="AlphaFoldDB" id="A0A1J9QR58"/>
<feature type="compositionally biased region" description="Polar residues" evidence="1">
    <location>
        <begin position="258"/>
        <end position="270"/>
    </location>
</feature>
<gene>
    <name evidence="2" type="ORF">ACJ73_08698</name>
</gene>
<evidence type="ECO:0000313" key="2">
    <source>
        <dbReference type="EMBL" id="OJD18671.1"/>
    </source>
</evidence>
<dbReference type="STRING" id="1658174.A0A1J9QR58"/>
<accession>A0A1J9QR58</accession>
<proteinExistence type="predicted"/>
<dbReference type="EMBL" id="LGTZ01002143">
    <property type="protein sequence ID" value="OJD18671.1"/>
    <property type="molecule type" value="Genomic_DNA"/>
</dbReference>